<dbReference type="AlphaFoldDB" id="A0A7C3KEW0"/>
<comment type="caution">
    <text evidence="2">The sequence shown here is derived from an EMBL/GenBank/DDBJ whole genome shotgun (WGS) entry which is preliminary data.</text>
</comment>
<dbReference type="PANTHER" id="PTHR35535:SF1">
    <property type="entry name" value="HEAT SHOCK PROTEIN HSLJ"/>
    <property type="match status" value="1"/>
</dbReference>
<gene>
    <name evidence="2" type="ORF">ENR64_13295</name>
</gene>
<sequence length="172" mass="18542">MATQFLLRRLATGMAILGAGACTVVGVNSAIAYPLQQGVQPQYMAQSSSAIAGKWRLVNMTEGDSPMPMVLPRSPEVTAEFEGDRLYGSGGCNRFNGGFETSDGSLAIGPLASTFKACEEAIMQQETKYLQALQGAQRYEVNRDGLQIFYQTEQGSGVLRFVAQTSSVRALW</sequence>
<dbReference type="EMBL" id="DSRU01000196">
    <property type="protein sequence ID" value="HFM98703.1"/>
    <property type="molecule type" value="Genomic_DNA"/>
</dbReference>
<reference evidence="2" key="1">
    <citation type="journal article" date="2020" name="mSystems">
        <title>Genome- and Community-Level Interaction Insights into Carbon Utilization and Element Cycling Functions of Hydrothermarchaeota in Hydrothermal Sediment.</title>
        <authorList>
            <person name="Zhou Z."/>
            <person name="Liu Y."/>
            <person name="Xu W."/>
            <person name="Pan J."/>
            <person name="Luo Z.H."/>
            <person name="Li M."/>
        </authorList>
    </citation>
    <scope>NUCLEOTIDE SEQUENCE [LARGE SCALE GENOMIC DNA]</scope>
    <source>
        <strain evidence="2">SpSt-418</strain>
    </source>
</reference>
<evidence type="ECO:0000313" key="2">
    <source>
        <dbReference type="EMBL" id="HFM98703.1"/>
    </source>
</evidence>
<dbReference type="Pfam" id="PF03724">
    <property type="entry name" value="META"/>
    <property type="match status" value="1"/>
</dbReference>
<dbReference type="InterPro" id="IPR038670">
    <property type="entry name" value="HslJ-like_sf"/>
</dbReference>
<dbReference type="InterPro" id="IPR005184">
    <property type="entry name" value="DUF306_Meta_HslJ"/>
</dbReference>
<dbReference type="Gene3D" id="2.40.128.270">
    <property type="match status" value="1"/>
</dbReference>
<accession>A0A7C3KEW0</accession>
<protein>
    <submittedName>
        <fullName evidence="2">META domain-containing protein</fullName>
    </submittedName>
</protein>
<proteinExistence type="predicted"/>
<feature type="domain" description="DUF306" evidence="1">
    <location>
        <begin position="52"/>
        <end position="161"/>
    </location>
</feature>
<dbReference type="InterPro" id="IPR053147">
    <property type="entry name" value="Hsp_HslJ-like"/>
</dbReference>
<dbReference type="PANTHER" id="PTHR35535">
    <property type="entry name" value="HEAT SHOCK PROTEIN HSLJ"/>
    <property type="match status" value="1"/>
</dbReference>
<name>A0A7C3KEW0_9CYAN</name>
<evidence type="ECO:0000259" key="1">
    <source>
        <dbReference type="Pfam" id="PF03724"/>
    </source>
</evidence>
<organism evidence="2">
    <name type="scientific">Oscillatoriales cyanobacterium SpSt-418</name>
    <dbReference type="NCBI Taxonomy" id="2282169"/>
    <lineage>
        <taxon>Bacteria</taxon>
        <taxon>Bacillati</taxon>
        <taxon>Cyanobacteriota</taxon>
        <taxon>Cyanophyceae</taxon>
        <taxon>Oscillatoriophycideae</taxon>
        <taxon>Oscillatoriales</taxon>
    </lineage>
</organism>